<keyword evidence="2 7" id="KW-0328">Glycosyltransferase</keyword>
<dbReference type="GeneTree" id="ENSGT00940000153212"/>
<protein>
    <recommendedName>
        <fullName evidence="8">UDP-glucuronosyltransferase</fullName>
        <ecNumber evidence="8">2.4.1.17</ecNumber>
    </recommendedName>
</protein>
<evidence type="ECO:0000256" key="6">
    <source>
        <dbReference type="ARBA" id="ARBA00023136"/>
    </source>
</evidence>
<organism evidence="9 10">
    <name type="scientific">Dicentrarchus labrax</name>
    <name type="common">European seabass</name>
    <name type="synonym">Morone labrax</name>
    <dbReference type="NCBI Taxonomy" id="13489"/>
    <lineage>
        <taxon>Eukaryota</taxon>
        <taxon>Metazoa</taxon>
        <taxon>Chordata</taxon>
        <taxon>Craniata</taxon>
        <taxon>Vertebrata</taxon>
        <taxon>Euteleostomi</taxon>
        <taxon>Actinopterygii</taxon>
        <taxon>Neopterygii</taxon>
        <taxon>Teleostei</taxon>
        <taxon>Neoteleostei</taxon>
        <taxon>Acanthomorphata</taxon>
        <taxon>Eupercaria</taxon>
        <taxon>Moronidae</taxon>
        <taxon>Dicentrarchus</taxon>
    </lineage>
</organism>
<dbReference type="InterPro" id="IPR050271">
    <property type="entry name" value="UDP-glycosyltransferase"/>
</dbReference>
<feature type="signal peptide" evidence="8">
    <location>
        <begin position="1"/>
        <end position="19"/>
    </location>
</feature>
<dbReference type="PANTHER" id="PTHR48043:SF162">
    <property type="entry name" value="UDP GLUCURONOSYLTRANSFERASE 2 FAMILY, POLYPEPTIDE A1 PRECURSOR-RELATED"/>
    <property type="match status" value="1"/>
</dbReference>
<dbReference type="GO" id="GO:0015020">
    <property type="term" value="F:glucuronosyltransferase activity"/>
    <property type="evidence" value="ECO:0007669"/>
    <property type="project" value="UniProtKB-EC"/>
</dbReference>
<evidence type="ECO:0000256" key="2">
    <source>
        <dbReference type="ARBA" id="ARBA00022676"/>
    </source>
</evidence>
<evidence type="ECO:0000256" key="7">
    <source>
        <dbReference type="RuleBase" id="RU003718"/>
    </source>
</evidence>
<reference evidence="9" key="2">
    <citation type="submission" date="2025-09" db="UniProtKB">
        <authorList>
            <consortium name="Ensembl"/>
        </authorList>
    </citation>
    <scope>IDENTIFICATION</scope>
</reference>
<dbReference type="InterPro" id="IPR035595">
    <property type="entry name" value="UDP_glycos_trans_CS"/>
</dbReference>
<reference evidence="9" key="1">
    <citation type="submission" date="2025-08" db="UniProtKB">
        <authorList>
            <consortium name="Ensembl"/>
        </authorList>
    </citation>
    <scope>IDENTIFICATION</scope>
</reference>
<comment type="catalytic activity">
    <reaction evidence="8">
        <text>glucuronate acceptor + UDP-alpha-D-glucuronate = acceptor beta-D-glucuronoside + UDP + H(+)</text>
        <dbReference type="Rhea" id="RHEA:21032"/>
        <dbReference type="ChEBI" id="CHEBI:15378"/>
        <dbReference type="ChEBI" id="CHEBI:58052"/>
        <dbReference type="ChEBI" id="CHEBI:58223"/>
        <dbReference type="ChEBI" id="CHEBI:132367"/>
        <dbReference type="ChEBI" id="CHEBI:132368"/>
        <dbReference type="EC" id="2.4.1.17"/>
    </reaction>
</comment>
<dbReference type="GO" id="GO:0016020">
    <property type="term" value="C:membrane"/>
    <property type="evidence" value="ECO:0007669"/>
    <property type="project" value="UniProtKB-SubCell"/>
</dbReference>
<dbReference type="AlphaFoldDB" id="A0A8C4IFW2"/>
<dbReference type="EC" id="2.4.1.17" evidence="8"/>
<dbReference type="Proteomes" id="UP000694389">
    <property type="component" value="Unassembled WGS sequence"/>
</dbReference>
<keyword evidence="8" id="KW-0732">Signal</keyword>
<dbReference type="PROSITE" id="PS00375">
    <property type="entry name" value="UDPGT"/>
    <property type="match status" value="1"/>
</dbReference>
<feature type="chain" id="PRO_5035962129" description="UDP-glucuronosyltransferase" evidence="8">
    <location>
        <begin position="20"/>
        <end position="529"/>
    </location>
</feature>
<dbReference type="SUPFAM" id="SSF53756">
    <property type="entry name" value="UDP-Glycosyltransferase/glycogen phosphorylase"/>
    <property type="match status" value="1"/>
</dbReference>
<comment type="subcellular location">
    <subcellularLocation>
        <location evidence="8">Membrane</location>
        <topology evidence="8">Single-pass membrane protein</topology>
    </subcellularLocation>
</comment>
<sequence>MHIFLFPLVLWFLLHPVHTGHVLVFPGEYSHWLNMRNIMEELVRRNHSVTVLVADASPSVGYNNSRNAAKFNFLVFKVPFSRADLHSLTEEFIHFSMYESHVSSPLWKFLKMRDWMRRSIELGTQQCDSILKNEQLMATLRDSAFDTVLLDPMVICGDLVADVLNLPLIISLRFSFGGILESHCGHALAPPSYVPAAPLPYGDRMTFVERLINTVMYALVSVMTEMFWRLTLDKYYSEVKGSPSSVCRTLGNADIWLIRTFWDLETPRPIPPNFKHVGGLHCKPANRLPEDLEAFVQSSGDAGVVVVSFGSMVTNLTTERADVIAAAFGRIPQKVIWRFSGGIPGTLAPNTKLSDWIPQNDLLGHPKTRAFVTHGGTNGLYEAVYHAVPLVGVPLFGDQPDNLARLSRRGAAIVLDFNHLTSDELTEALNDVVNQPIYKSSMQRLSVLQRDQPVAPLSTAVFWVEFVMRHGGAQHLRLASHDLNWFQYHSVDTGAALLIAVTTAIVLCLGAARCCLRRCSRQRGRDKND</sequence>
<proteinExistence type="inferred from homology"/>
<evidence type="ECO:0000313" key="10">
    <source>
        <dbReference type="Proteomes" id="UP000694389"/>
    </source>
</evidence>
<comment type="similarity">
    <text evidence="1 7">Belongs to the UDP-glycosyltransferase family.</text>
</comment>
<evidence type="ECO:0000256" key="3">
    <source>
        <dbReference type="ARBA" id="ARBA00022679"/>
    </source>
</evidence>
<evidence type="ECO:0000256" key="8">
    <source>
        <dbReference type="RuleBase" id="RU362059"/>
    </source>
</evidence>
<feature type="transmembrane region" description="Helical" evidence="8">
    <location>
        <begin position="495"/>
        <end position="516"/>
    </location>
</feature>
<evidence type="ECO:0000256" key="1">
    <source>
        <dbReference type="ARBA" id="ARBA00009995"/>
    </source>
</evidence>
<keyword evidence="5 8" id="KW-1133">Transmembrane helix</keyword>
<dbReference type="Ensembl" id="ENSDLAT00005060543.2">
    <property type="protein sequence ID" value="ENSDLAP00005057073.2"/>
    <property type="gene ID" value="ENSDLAG00005024214.2"/>
</dbReference>
<dbReference type="InterPro" id="IPR002213">
    <property type="entry name" value="UDP_glucos_trans"/>
</dbReference>
<dbReference type="Gene3D" id="3.40.50.2000">
    <property type="entry name" value="Glycogen Phosphorylase B"/>
    <property type="match status" value="2"/>
</dbReference>
<dbReference type="Pfam" id="PF00201">
    <property type="entry name" value="UDPGT"/>
    <property type="match status" value="1"/>
</dbReference>
<evidence type="ECO:0000313" key="9">
    <source>
        <dbReference type="Ensembl" id="ENSDLAP00005057073.2"/>
    </source>
</evidence>
<evidence type="ECO:0000256" key="4">
    <source>
        <dbReference type="ARBA" id="ARBA00022692"/>
    </source>
</evidence>
<dbReference type="CDD" id="cd03784">
    <property type="entry name" value="GT1_Gtf-like"/>
    <property type="match status" value="1"/>
</dbReference>
<keyword evidence="6 8" id="KW-0472">Membrane</keyword>
<evidence type="ECO:0000256" key="5">
    <source>
        <dbReference type="ARBA" id="ARBA00022989"/>
    </source>
</evidence>
<dbReference type="PANTHER" id="PTHR48043">
    <property type="entry name" value="EG:EG0003.4 PROTEIN-RELATED"/>
    <property type="match status" value="1"/>
</dbReference>
<keyword evidence="10" id="KW-1185">Reference proteome</keyword>
<dbReference type="FunFam" id="3.40.50.2000:FF:000001">
    <property type="entry name" value="UDP-glucuronosyltransferase"/>
    <property type="match status" value="1"/>
</dbReference>
<name>A0A8C4IFW2_DICLA</name>
<keyword evidence="3 7" id="KW-0808">Transferase</keyword>
<accession>A0A8C4IFW2</accession>
<keyword evidence="4 8" id="KW-0812">Transmembrane</keyword>